<evidence type="ECO:0000313" key="1">
    <source>
        <dbReference type="EMBL" id="RKP07654.1"/>
    </source>
</evidence>
<dbReference type="Pfam" id="PF17010">
    <property type="entry name" value="DUF5092"/>
    <property type="match status" value="1"/>
</dbReference>
<dbReference type="EMBL" id="KZ992689">
    <property type="protein sequence ID" value="RKP07654.1"/>
    <property type="molecule type" value="Genomic_DNA"/>
</dbReference>
<protein>
    <submittedName>
        <fullName evidence="1">Uncharacterized protein</fullName>
    </submittedName>
</protein>
<dbReference type="OrthoDB" id="2189509at2759"/>
<dbReference type="AlphaFoldDB" id="A0A4P9XNV6"/>
<keyword evidence="2" id="KW-1185">Reference proteome</keyword>
<organism evidence="1 2">
    <name type="scientific">Thamnocephalis sphaerospora</name>
    <dbReference type="NCBI Taxonomy" id="78915"/>
    <lineage>
        <taxon>Eukaryota</taxon>
        <taxon>Fungi</taxon>
        <taxon>Fungi incertae sedis</taxon>
        <taxon>Zoopagomycota</taxon>
        <taxon>Zoopagomycotina</taxon>
        <taxon>Zoopagomycetes</taxon>
        <taxon>Zoopagales</taxon>
        <taxon>Sigmoideomycetaceae</taxon>
        <taxon>Thamnocephalis</taxon>
    </lineage>
</organism>
<evidence type="ECO:0000313" key="2">
    <source>
        <dbReference type="Proteomes" id="UP000271241"/>
    </source>
</evidence>
<reference evidence="2" key="1">
    <citation type="journal article" date="2018" name="Nat. Microbiol.">
        <title>Leveraging single-cell genomics to expand the fungal tree of life.</title>
        <authorList>
            <person name="Ahrendt S.R."/>
            <person name="Quandt C.A."/>
            <person name="Ciobanu D."/>
            <person name="Clum A."/>
            <person name="Salamov A."/>
            <person name="Andreopoulos B."/>
            <person name="Cheng J.F."/>
            <person name="Woyke T."/>
            <person name="Pelin A."/>
            <person name="Henrissat B."/>
            <person name="Reynolds N.K."/>
            <person name="Benny G.L."/>
            <person name="Smith M.E."/>
            <person name="James T.Y."/>
            <person name="Grigoriev I.V."/>
        </authorList>
    </citation>
    <scope>NUCLEOTIDE SEQUENCE [LARGE SCALE GENOMIC DNA]</scope>
    <source>
        <strain evidence="2">RSA 1356</strain>
    </source>
</reference>
<gene>
    <name evidence="1" type="ORF">THASP1DRAFT_16724</name>
</gene>
<dbReference type="InterPro" id="IPR031537">
    <property type="entry name" value="DUF5092"/>
</dbReference>
<feature type="non-terminal residue" evidence="1">
    <location>
        <position position="89"/>
    </location>
</feature>
<dbReference type="STRING" id="78915.A0A4P9XNV6"/>
<accession>A0A4P9XNV6</accession>
<proteinExistence type="predicted"/>
<sequence>MSDDDPFTLESFGRLAAMHAERNKDMIVARVCTLDPRDGTRHSYFHYAAHHLNKVLFRTEPERGLLHRVRTKNPLSNNDIHGKVDYFVI</sequence>
<name>A0A4P9XNV6_9FUNG</name>
<dbReference type="Proteomes" id="UP000271241">
    <property type="component" value="Unassembled WGS sequence"/>
</dbReference>